<organism evidence="4 5">
    <name type="scientific">Rhodopirellula islandica</name>
    <dbReference type="NCBI Taxonomy" id="595434"/>
    <lineage>
        <taxon>Bacteria</taxon>
        <taxon>Pseudomonadati</taxon>
        <taxon>Planctomycetota</taxon>
        <taxon>Planctomycetia</taxon>
        <taxon>Pirellulales</taxon>
        <taxon>Pirellulaceae</taxon>
        <taxon>Rhodopirellula</taxon>
    </lineage>
</organism>
<keyword evidence="2 4" id="KW-0503">Monooxygenase</keyword>
<dbReference type="SUPFAM" id="SSF51905">
    <property type="entry name" value="FAD/NAD(P)-binding domain"/>
    <property type="match status" value="1"/>
</dbReference>
<evidence type="ECO:0000256" key="1">
    <source>
        <dbReference type="ARBA" id="ARBA00023002"/>
    </source>
</evidence>
<evidence type="ECO:0000313" key="4">
    <source>
        <dbReference type="EMBL" id="KLU05265.1"/>
    </source>
</evidence>
<dbReference type="AlphaFoldDB" id="A0A0J1BFD8"/>
<evidence type="ECO:0000259" key="3">
    <source>
        <dbReference type="Pfam" id="PF01494"/>
    </source>
</evidence>
<dbReference type="PANTHER" id="PTHR13789">
    <property type="entry name" value="MONOOXYGENASE"/>
    <property type="match status" value="1"/>
</dbReference>
<dbReference type="Pfam" id="PF01494">
    <property type="entry name" value="FAD_binding_3"/>
    <property type="match status" value="1"/>
</dbReference>
<sequence>MRIAVSGAGIAGTAVSHLLASAGHQVTIFEQATQCQAIGAGIMLQPSGQAVLDRLGILETIAAQSAKLEGIEAFLLSGRPLIELNYGQLGDHHFAYGVHRGLLFKHLLERCVQSNVHLQTSTQVIDLENDGNDVHVIDQHRTRHGPFDFLIAADGSRSRLRTAAKLKSQTVDYDYAAIWATGPCSQVHHRLHQIIDGTDRLVGLLPIGNGQCSFFWGLRADSYDELIQRGMANWKQEVIEMCEPTTELLDSISDFQEMTFAGYRHVSMQRWHADKIVFLGDAAHPSSPHLGQGVNLALEDAACFADAIAETGTFQQAAIRYQRLRQRKVRYYQSLTRMLTPFFQSDMPFSAACRNLGLPWFPRVPWVRRRMLKTLSGLQNGWF</sequence>
<dbReference type="Gene3D" id="3.50.50.60">
    <property type="entry name" value="FAD/NAD(P)-binding domain"/>
    <property type="match status" value="1"/>
</dbReference>
<dbReference type="OrthoDB" id="9766816at2"/>
<dbReference type="Gene3D" id="3.30.9.10">
    <property type="entry name" value="D-Amino Acid Oxidase, subunit A, domain 2"/>
    <property type="match status" value="1"/>
</dbReference>
<evidence type="ECO:0000256" key="2">
    <source>
        <dbReference type="ARBA" id="ARBA00023033"/>
    </source>
</evidence>
<dbReference type="InterPro" id="IPR050493">
    <property type="entry name" value="FAD-dep_Monooxygenase_BioMet"/>
</dbReference>
<dbReference type="PRINTS" id="PR00420">
    <property type="entry name" value="RNGMNOXGNASE"/>
</dbReference>
<dbReference type="GO" id="GO:0004497">
    <property type="term" value="F:monooxygenase activity"/>
    <property type="evidence" value="ECO:0007669"/>
    <property type="project" value="UniProtKB-KW"/>
</dbReference>
<comment type="caution">
    <text evidence="4">The sequence shown here is derived from an EMBL/GenBank/DDBJ whole genome shotgun (WGS) entry which is preliminary data.</text>
</comment>
<dbReference type="Proteomes" id="UP000036367">
    <property type="component" value="Unassembled WGS sequence"/>
</dbReference>
<dbReference type="InterPro" id="IPR036188">
    <property type="entry name" value="FAD/NAD-bd_sf"/>
</dbReference>
<dbReference type="PANTHER" id="PTHR13789:SF309">
    <property type="entry name" value="PUTATIVE (AFU_ORTHOLOGUE AFUA_6G14510)-RELATED"/>
    <property type="match status" value="1"/>
</dbReference>
<keyword evidence="1" id="KW-0560">Oxidoreductase</keyword>
<dbReference type="RefSeq" id="WP_083434916.1">
    <property type="nucleotide sequence ID" value="NZ_LECT01000021.1"/>
</dbReference>
<reference evidence="4" key="1">
    <citation type="submission" date="2015-05" db="EMBL/GenBank/DDBJ databases">
        <title>Permanent draft genome of Rhodopirellula islandicus K833.</title>
        <authorList>
            <person name="Kizina J."/>
            <person name="Richter M."/>
            <person name="Glockner F.O."/>
            <person name="Harder J."/>
        </authorList>
    </citation>
    <scope>NUCLEOTIDE SEQUENCE [LARGE SCALE GENOMIC DNA]</scope>
    <source>
        <strain evidence="4">K833</strain>
    </source>
</reference>
<dbReference type="PATRIC" id="fig|595434.4.peg.2626"/>
<feature type="domain" description="FAD-binding" evidence="3">
    <location>
        <begin position="3"/>
        <end position="310"/>
    </location>
</feature>
<accession>A0A0J1BFD8</accession>
<dbReference type="InterPro" id="IPR002938">
    <property type="entry name" value="FAD-bd"/>
</dbReference>
<name>A0A0J1BFD8_RHOIS</name>
<evidence type="ECO:0000313" key="5">
    <source>
        <dbReference type="Proteomes" id="UP000036367"/>
    </source>
</evidence>
<proteinExistence type="predicted"/>
<protein>
    <submittedName>
        <fullName evidence="4">Monooxygenase</fullName>
    </submittedName>
</protein>
<dbReference type="EMBL" id="LECT01000021">
    <property type="protein sequence ID" value="KLU05265.1"/>
    <property type="molecule type" value="Genomic_DNA"/>
</dbReference>
<dbReference type="STRING" id="595434.RISK_002756"/>
<keyword evidence="5" id="KW-1185">Reference proteome</keyword>
<dbReference type="GO" id="GO:0071949">
    <property type="term" value="F:FAD binding"/>
    <property type="evidence" value="ECO:0007669"/>
    <property type="project" value="InterPro"/>
</dbReference>
<gene>
    <name evidence="4" type="ORF">RISK_002756</name>
</gene>